<protein>
    <recommendedName>
        <fullName evidence="6">Probable DNA-directed RNA polymerase subunit delta</fullName>
    </recommendedName>
    <alternativeName>
        <fullName evidence="6">RNAP delta factor</fullName>
    </alternativeName>
</protein>
<sequence length="219" mass="25852">MELKKFAGQNKEELSMVEVAHALLEETGEVYDFTQLLVTIQEYLEISEEDLEKRMARFYTDINIDGRFISLGENRWGLRAWYPIDSIDEEIVGTIDDEDLPRRRRRKKTNKINAFGDGEDIIDYNEDDPEDIDDIYDEDYELEDDEDEEDDELEGLTEIEDEDEEDPELKDYAGDLSEFGDDEIDLESDTSFEDEDDEFFDEEEEEAEEEVRPEESEEE</sequence>
<keyword evidence="10" id="KW-1185">Reference proteome</keyword>
<dbReference type="Pfam" id="PF05066">
    <property type="entry name" value="HARE-HTH"/>
    <property type="match status" value="1"/>
</dbReference>
<dbReference type="InterPro" id="IPR038087">
    <property type="entry name" value="RNAP_delta_N_dom_sf"/>
</dbReference>
<gene>
    <name evidence="6" type="primary">rpoE</name>
    <name evidence="9" type="ORF">SAMN04488558_1032</name>
</gene>
<dbReference type="EMBL" id="FOEN01000003">
    <property type="protein sequence ID" value="SEP88382.1"/>
    <property type="molecule type" value="Genomic_DNA"/>
</dbReference>
<dbReference type="RefSeq" id="WP_092570687.1">
    <property type="nucleotide sequence ID" value="NZ_FOEN01000003.1"/>
</dbReference>
<dbReference type="Gene3D" id="1.10.10.1250">
    <property type="entry name" value="RNA polymerase, subunit delta, N-terminal domain"/>
    <property type="match status" value="1"/>
</dbReference>
<dbReference type="NCBIfam" id="TIGR04567">
    <property type="entry name" value="RNAP_delt_lowGC"/>
    <property type="match status" value="1"/>
</dbReference>
<comment type="subunit">
    <text evidence="6">RNAP is composed of a core of 2 alpha, a beta and a beta' subunits. The core is associated with a delta subunit and one of several sigma factors.</text>
</comment>
<evidence type="ECO:0000313" key="10">
    <source>
        <dbReference type="Proteomes" id="UP000198833"/>
    </source>
</evidence>
<name>A0A1H9BHA6_9LACT</name>
<dbReference type="STRING" id="89093.SAMN04488558_1032"/>
<evidence type="ECO:0000256" key="1">
    <source>
        <dbReference type="ARBA" id="ARBA00009828"/>
    </source>
</evidence>
<dbReference type="PROSITE" id="PS51913">
    <property type="entry name" value="HTH_HARE"/>
    <property type="match status" value="1"/>
</dbReference>
<dbReference type="InterPro" id="IPR007759">
    <property type="entry name" value="Asxl_HARE-HTH"/>
</dbReference>
<evidence type="ECO:0000259" key="8">
    <source>
        <dbReference type="PROSITE" id="PS51913"/>
    </source>
</evidence>
<dbReference type="GO" id="GO:0003899">
    <property type="term" value="F:DNA-directed RNA polymerase activity"/>
    <property type="evidence" value="ECO:0007669"/>
    <property type="project" value="UniProtKB-UniRule"/>
</dbReference>
<organism evidence="9 10">
    <name type="scientific">Ignavigranum ruoffiae</name>
    <dbReference type="NCBI Taxonomy" id="89093"/>
    <lineage>
        <taxon>Bacteria</taxon>
        <taxon>Bacillati</taxon>
        <taxon>Bacillota</taxon>
        <taxon>Bacilli</taxon>
        <taxon>Lactobacillales</taxon>
        <taxon>Aerococcaceae</taxon>
        <taxon>Ignavigranum</taxon>
    </lineage>
</organism>
<dbReference type="Proteomes" id="UP000198833">
    <property type="component" value="Unassembled WGS sequence"/>
</dbReference>
<feature type="region of interest" description="Disordered" evidence="7">
    <location>
        <begin position="141"/>
        <end position="219"/>
    </location>
</feature>
<comment type="similarity">
    <text evidence="1 6">Belongs to the RpoE family.</text>
</comment>
<dbReference type="GO" id="GO:0000428">
    <property type="term" value="C:DNA-directed RNA polymerase complex"/>
    <property type="evidence" value="ECO:0007669"/>
    <property type="project" value="UniProtKB-KW"/>
</dbReference>
<comment type="function">
    <text evidence="6">Participates in both the initiation and recycling phases of transcription. In the presence of the delta subunit, RNAP displays an increased specificity of transcription, a decreased affinity for nucleic acids, and an increased efficiency of RNA synthesis because of enhanced recycling.</text>
</comment>
<dbReference type="OrthoDB" id="401223at2"/>
<dbReference type="HAMAP" id="MF_00357">
    <property type="entry name" value="RNApol_bact_RpoE"/>
    <property type="match status" value="1"/>
</dbReference>
<feature type="domain" description="HTH HARE-type" evidence="8">
    <location>
        <begin position="14"/>
        <end position="81"/>
    </location>
</feature>
<dbReference type="GO" id="GO:0006351">
    <property type="term" value="P:DNA-templated transcription"/>
    <property type="evidence" value="ECO:0007669"/>
    <property type="project" value="InterPro"/>
</dbReference>
<keyword evidence="3 6" id="KW-0808">Transferase</keyword>
<evidence type="ECO:0000256" key="7">
    <source>
        <dbReference type="SAM" id="MobiDB-lite"/>
    </source>
</evidence>
<feature type="compositionally biased region" description="Acidic residues" evidence="7">
    <location>
        <begin position="178"/>
        <end position="219"/>
    </location>
</feature>
<evidence type="ECO:0000256" key="5">
    <source>
        <dbReference type="ARBA" id="ARBA00023163"/>
    </source>
</evidence>
<feature type="compositionally biased region" description="Acidic residues" evidence="7">
    <location>
        <begin position="141"/>
        <end position="168"/>
    </location>
</feature>
<proteinExistence type="inferred from homology"/>
<accession>A0A1H9BHA6</accession>
<evidence type="ECO:0000256" key="3">
    <source>
        <dbReference type="ARBA" id="ARBA00022679"/>
    </source>
</evidence>
<keyword evidence="4 6" id="KW-0548">Nucleotidyltransferase</keyword>
<reference evidence="9 10" key="1">
    <citation type="submission" date="2016-10" db="EMBL/GenBank/DDBJ databases">
        <authorList>
            <person name="de Groot N.N."/>
        </authorList>
    </citation>
    <scope>NUCLEOTIDE SEQUENCE [LARGE SCALE GENOMIC DNA]</scope>
    <source>
        <strain evidence="9 10">DSM 15695</strain>
    </source>
</reference>
<dbReference type="InterPro" id="IPR029757">
    <property type="entry name" value="RpoE"/>
</dbReference>
<evidence type="ECO:0000313" key="9">
    <source>
        <dbReference type="EMBL" id="SEP88382.1"/>
    </source>
</evidence>
<evidence type="ECO:0000256" key="2">
    <source>
        <dbReference type="ARBA" id="ARBA00022478"/>
    </source>
</evidence>
<evidence type="ECO:0000256" key="6">
    <source>
        <dbReference type="HAMAP-Rule" id="MF_00357"/>
    </source>
</evidence>
<keyword evidence="5 6" id="KW-0804">Transcription</keyword>
<keyword evidence="2 6" id="KW-0240">DNA-directed RNA polymerase</keyword>
<dbReference type="GO" id="GO:0006355">
    <property type="term" value="P:regulation of DNA-templated transcription"/>
    <property type="evidence" value="ECO:0007669"/>
    <property type="project" value="UniProtKB-UniRule"/>
</dbReference>
<evidence type="ECO:0000256" key="4">
    <source>
        <dbReference type="ARBA" id="ARBA00022695"/>
    </source>
</evidence>
<dbReference type="AlphaFoldDB" id="A0A1H9BHA6"/>